<dbReference type="EMBL" id="CP049055">
    <property type="protein sequence ID" value="QII11330.1"/>
    <property type="molecule type" value="Genomic_DNA"/>
</dbReference>
<evidence type="ECO:0000313" key="2">
    <source>
        <dbReference type="EMBL" id="QII11330.1"/>
    </source>
</evidence>
<gene>
    <name evidence="2" type="ORF">KsCSTR_19510</name>
    <name evidence="1" type="ORF">kuste3470</name>
</gene>
<organism evidence="1">
    <name type="scientific">Kuenenia stuttgartiensis</name>
    <dbReference type="NCBI Taxonomy" id="174633"/>
    <lineage>
        <taxon>Bacteria</taxon>
        <taxon>Pseudomonadati</taxon>
        <taxon>Planctomycetota</taxon>
        <taxon>Candidatus Brocadiia</taxon>
        <taxon>Candidatus Brocadiales</taxon>
        <taxon>Candidatus Brocadiaceae</taxon>
        <taxon>Candidatus Kuenenia</taxon>
    </lineage>
</organism>
<dbReference type="Proteomes" id="UP000501926">
    <property type="component" value="Chromosome"/>
</dbReference>
<reference evidence="2 3" key="3">
    <citation type="submission" date="2020-02" db="EMBL/GenBank/DDBJ databases">
        <title>Newly sequenced genome of strain CSTR1 showed variability in Candidatus Kuenenia stuttgartiensis genomes.</title>
        <authorList>
            <person name="Ding C."/>
            <person name="Adrian L."/>
        </authorList>
    </citation>
    <scope>NUCLEOTIDE SEQUENCE [LARGE SCALE GENOMIC DNA]</scope>
    <source>
        <strain evidence="2 3">CSTR1</strain>
    </source>
</reference>
<sequence>MNVSLLQNCIKNNDIASQQTAQTHHQVVISIKVST</sequence>
<dbReference type="EMBL" id="CT573071">
    <property type="protein sequence ID" value="CAJ74233.1"/>
    <property type="molecule type" value="Genomic_DNA"/>
</dbReference>
<reference evidence="1" key="2">
    <citation type="submission" date="2006-01" db="EMBL/GenBank/DDBJ databases">
        <authorList>
            <person name="Genoscope"/>
        </authorList>
    </citation>
    <scope>NUCLEOTIDE SEQUENCE</scope>
</reference>
<dbReference type="AlphaFoldDB" id="Q1Q2J1"/>
<proteinExistence type="predicted"/>
<accession>Q1Q2J1</accession>
<evidence type="ECO:0000313" key="3">
    <source>
        <dbReference type="Proteomes" id="UP000501926"/>
    </source>
</evidence>
<name>Q1Q2J1_KUEST</name>
<reference evidence="1" key="1">
    <citation type="journal article" date="2006" name="Nature">
        <title>Deciphering the evolution and metabolism of an anammox bacterium from a community genome.</title>
        <authorList>
            <person name="Strous M."/>
            <person name="Pelletier E."/>
            <person name="Mangenot S."/>
            <person name="Rattei T."/>
            <person name="Lehner A."/>
            <person name="Taylor M.W."/>
            <person name="Horn M."/>
            <person name="Daims H."/>
            <person name="Bartol-Mavel D."/>
            <person name="Wincker P."/>
            <person name="Barbe V."/>
            <person name="Fonknechten N."/>
            <person name="Vallenet D."/>
            <person name="Segurens B."/>
            <person name="Schenowitz-Truong C."/>
            <person name="Medigue C."/>
            <person name="Collingro A."/>
            <person name="Snel B."/>
            <person name="Dutilh B.E."/>
            <person name="OpDenCamp H.J.M."/>
            <person name="vanDerDrift C."/>
            <person name="Cirpus I."/>
            <person name="vanDePas-Schoonen K.T."/>
            <person name="Harhangi H.R."/>
            <person name="vanNiftrik L."/>
            <person name="Schmid M."/>
            <person name="Keltjens J."/>
            <person name="vanDeVossenberg J."/>
            <person name="Kartal B."/>
            <person name="Meier H."/>
            <person name="Frishman D."/>
            <person name="Huynen M.A."/>
            <person name="Mewes H."/>
            <person name="Weissenbach J."/>
            <person name="Jetten M.S.M."/>
            <person name="Wagner M."/>
            <person name="LePaslier D."/>
        </authorList>
    </citation>
    <scope>NUCLEOTIDE SEQUENCE</scope>
</reference>
<protein>
    <submittedName>
        <fullName evidence="1">Uncharacterized protein</fullName>
    </submittedName>
</protein>
<evidence type="ECO:0000313" key="1">
    <source>
        <dbReference type="EMBL" id="CAJ74233.1"/>
    </source>
</evidence>